<keyword evidence="15" id="KW-0137">Centromere</keyword>
<accession>A0A8H7U8T9</accession>
<sequence length="175" mass="19385">MYRFIQLSALLGLLASMVAADTTIVAFSVQVQPFQSFRTTVITNNDIVTCCAQGFNCAQANLNAAMGLQNCVNAPSGSFDKIDDESGFFFGLLSITLYHSMDTRPPFERERDNLLENVTQGLEQVIANMAHLNRNLETINTIGKDFDNVASLWREFHSAIVTDSNVSNGNEEHRN</sequence>
<keyword evidence="6" id="KW-0158">Chromosome</keyword>
<keyword evidence="7" id="KW-0963">Cytoplasm</keyword>
<evidence type="ECO:0000256" key="17">
    <source>
        <dbReference type="SAM" id="SignalP"/>
    </source>
</evidence>
<evidence type="ECO:0000256" key="6">
    <source>
        <dbReference type="ARBA" id="ARBA00022454"/>
    </source>
</evidence>
<proteinExistence type="inferred from homology"/>
<feature type="signal peptide" evidence="17">
    <location>
        <begin position="1"/>
        <end position="20"/>
    </location>
</feature>
<evidence type="ECO:0000256" key="1">
    <source>
        <dbReference type="ARBA" id="ARBA00004123"/>
    </source>
</evidence>
<keyword evidence="9" id="KW-0493">Microtubule</keyword>
<dbReference type="GO" id="GO:0051010">
    <property type="term" value="F:microtubule plus-end binding"/>
    <property type="evidence" value="ECO:0007669"/>
    <property type="project" value="TreeGrafter"/>
</dbReference>
<dbReference type="EMBL" id="JAEPQZ010000014">
    <property type="protein sequence ID" value="KAG2173750.1"/>
    <property type="molecule type" value="Genomic_DNA"/>
</dbReference>
<dbReference type="GO" id="GO:0044732">
    <property type="term" value="C:mitotic spindle pole body"/>
    <property type="evidence" value="ECO:0007669"/>
    <property type="project" value="TreeGrafter"/>
</dbReference>
<evidence type="ECO:0000256" key="12">
    <source>
        <dbReference type="ARBA" id="ARBA00023212"/>
    </source>
</evidence>
<organism evidence="18 19">
    <name type="scientific">Mortierella isabellina</name>
    <name type="common">Filamentous fungus</name>
    <name type="synonym">Umbelopsis isabellina</name>
    <dbReference type="NCBI Taxonomy" id="91625"/>
    <lineage>
        <taxon>Eukaryota</taxon>
        <taxon>Fungi</taxon>
        <taxon>Fungi incertae sedis</taxon>
        <taxon>Mucoromycota</taxon>
        <taxon>Mucoromycotina</taxon>
        <taxon>Umbelopsidomycetes</taxon>
        <taxon>Umbelopsidales</taxon>
        <taxon>Umbelopsidaceae</taxon>
        <taxon>Umbelopsis</taxon>
    </lineage>
</organism>
<evidence type="ECO:0000256" key="3">
    <source>
        <dbReference type="ARBA" id="ARBA00004629"/>
    </source>
</evidence>
<evidence type="ECO:0000256" key="9">
    <source>
        <dbReference type="ARBA" id="ARBA00022701"/>
    </source>
</evidence>
<comment type="similarity">
    <text evidence="4">Belongs to the DASH complex DAD1 family.</text>
</comment>
<keyword evidence="14" id="KW-0131">Cell cycle</keyword>
<evidence type="ECO:0000313" key="18">
    <source>
        <dbReference type="EMBL" id="KAG2173750.1"/>
    </source>
</evidence>
<evidence type="ECO:0000313" key="19">
    <source>
        <dbReference type="Proteomes" id="UP000654370"/>
    </source>
</evidence>
<evidence type="ECO:0000256" key="7">
    <source>
        <dbReference type="ARBA" id="ARBA00022490"/>
    </source>
</evidence>
<evidence type="ECO:0000256" key="13">
    <source>
        <dbReference type="ARBA" id="ARBA00023242"/>
    </source>
</evidence>
<dbReference type="OrthoDB" id="5566853at2759"/>
<evidence type="ECO:0000256" key="2">
    <source>
        <dbReference type="ARBA" id="ARBA00004186"/>
    </source>
</evidence>
<dbReference type="GO" id="GO:0051301">
    <property type="term" value="P:cell division"/>
    <property type="evidence" value="ECO:0007669"/>
    <property type="project" value="UniProtKB-KW"/>
</dbReference>
<dbReference type="Pfam" id="PF08649">
    <property type="entry name" value="DASH_Dad1"/>
    <property type="match status" value="1"/>
</dbReference>
<dbReference type="PANTHER" id="PTHR28025">
    <property type="entry name" value="DASH COMPLEX SUBUNIT DAD1"/>
    <property type="match status" value="1"/>
</dbReference>
<dbReference type="InterPro" id="IPR013958">
    <property type="entry name" value="DASH_Dad1"/>
</dbReference>
<keyword evidence="10" id="KW-0498">Mitosis</keyword>
<comment type="caution">
    <text evidence="18">The sequence shown here is derived from an EMBL/GenBank/DDBJ whole genome shotgun (WGS) entry which is preliminary data.</text>
</comment>
<evidence type="ECO:0000256" key="5">
    <source>
        <dbReference type="ARBA" id="ARBA00020261"/>
    </source>
</evidence>
<evidence type="ECO:0000256" key="14">
    <source>
        <dbReference type="ARBA" id="ARBA00023306"/>
    </source>
</evidence>
<evidence type="ECO:0000256" key="16">
    <source>
        <dbReference type="ARBA" id="ARBA00030566"/>
    </source>
</evidence>
<reference evidence="18" key="1">
    <citation type="submission" date="2020-12" db="EMBL/GenBank/DDBJ databases">
        <title>Metabolic potential, ecology and presence of endohyphal bacteria is reflected in genomic diversity of Mucoromycotina.</title>
        <authorList>
            <person name="Muszewska A."/>
            <person name="Okrasinska A."/>
            <person name="Steczkiewicz K."/>
            <person name="Drgas O."/>
            <person name="Orlowska M."/>
            <person name="Perlinska-Lenart U."/>
            <person name="Aleksandrzak-Piekarczyk T."/>
            <person name="Szatraj K."/>
            <person name="Zielenkiewicz U."/>
            <person name="Pilsyk S."/>
            <person name="Malc E."/>
            <person name="Mieczkowski P."/>
            <person name="Kruszewska J.S."/>
            <person name="Biernat P."/>
            <person name="Pawlowska J."/>
        </authorList>
    </citation>
    <scope>NUCLEOTIDE SEQUENCE</scope>
    <source>
        <strain evidence="18">WA0000067209</strain>
    </source>
</reference>
<keyword evidence="8" id="KW-0132">Cell division</keyword>
<dbReference type="AlphaFoldDB" id="A0A8H7U8T9"/>
<evidence type="ECO:0000256" key="10">
    <source>
        <dbReference type="ARBA" id="ARBA00022776"/>
    </source>
</evidence>
<evidence type="ECO:0000256" key="4">
    <source>
        <dbReference type="ARBA" id="ARBA00010146"/>
    </source>
</evidence>
<gene>
    <name evidence="18" type="ORF">INT43_005170</name>
</gene>
<dbReference type="Proteomes" id="UP000654370">
    <property type="component" value="Unassembled WGS sequence"/>
</dbReference>
<evidence type="ECO:0000256" key="15">
    <source>
        <dbReference type="ARBA" id="ARBA00023328"/>
    </source>
</evidence>
<keyword evidence="17" id="KW-0732">Signal</keyword>
<name>A0A8H7U8T9_MORIS</name>
<dbReference type="PANTHER" id="PTHR28025:SF1">
    <property type="entry name" value="DASH COMPLEX SUBUNIT DAD1"/>
    <property type="match status" value="1"/>
</dbReference>
<dbReference type="GO" id="GO:0005876">
    <property type="term" value="C:spindle microtubule"/>
    <property type="evidence" value="ECO:0007669"/>
    <property type="project" value="TreeGrafter"/>
</dbReference>
<dbReference type="GO" id="GO:0042729">
    <property type="term" value="C:DASH complex"/>
    <property type="evidence" value="ECO:0007669"/>
    <property type="project" value="InterPro"/>
</dbReference>
<keyword evidence="19" id="KW-1185">Reference proteome</keyword>
<feature type="chain" id="PRO_5034138068" description="DASH complex subunit DAD1" evidence="17">
    <location>
        <begin position="21"/>
        <end position="175"/>
    </location>
</feature>
<keyword evidence="11" id="KW-0995">Kinetochore</keyword>
<comment type="subcellular location">
    <subcellularLocation>
        <location evidence="3">Chromosome</location>
        <location evidence="3">Centromere</location>
        <location evidence="3">Kinetochore</location>
    </subcellularLocation>
    <subcellularLocation>
        <location evidence="2">Cytoplasm</location>
        <location evidence="2">Cytoskeleton</location>
        <location evidence="2">Spindle</location>
    </subcellularLocation>
    <subcellularLocation>
        <location evidence="1">Nucleus</location>
    </subcellularLocation>
</comment>
<evidence type="ECO:0000256" key="8">
    <source>
        <dbReference type="ARBA" id="ARBA00022618"/>
    </source>
</evidence>
<keyword evidence="13" id="KW-0539">Nucleus</keyword>
<keyword evidence="12" id="KW-0206">Cytoskeleton</keyword>
<dbReference type="GO" id="GO:0072686">
    <property type="term" value="C:mitotic spindle"/>
    <property type="evidence" value="ECO:0007669"/>
    <property type="project" value="InterPro"/>
</dbReference>
<evidence type="ECO:0000256" key="11">
    <source>
        <dbReference type="ARBA" id="ARBA00022838"/>
    </source>
</evidence>
<protein>
    <recommendedName>
        <fullName evidence="5">DASH complex subunit DAD1</fullName>
    </recommendedName>
    <alternativeName>
        <fullName evidence="16">Outer kinetochore protein DAD1</fullName>
    </alternativeName>
</protein>